<dbReference type="AlphaFoldDB" id="A0AAN7XJK3"/>
<organism evidence="2 3">
    <name type="scientific">Eleginops maclovinus</name>
    <name type="common">Patagonian blennie</name>
    <name type="synonym">Eleginus maclovinus</name>
    <dbReference type="NCBI Taxonomy" id="56733"/>
    <lineage>
        <taxon>Eukaryota</taxon>
        <taxon>Metazoa</taxon>
        <taxon>Chordata</taxon>
        <taxon>Craniata</taxon>
        <taxon>Vertebrata</taxon>
        <taxon>Euteleostomi</taxon>
        <taxon>Actinopterygii</taxon>
        <taxon>Neopterygii</taxon>
        <taxon>Teleostei</taxon>
        <taxon>Neoteleostei</taxon>
        <taxon>Acanthomorphata</taxon>
        <taxon>Eupercaria</taxon>
        <taxon>Perciformes</taxon>
        <taxon>Notothenioidei</taxon>
        <taxon>Eleginopidae</taxon>
        <taxon>Eleginops</taxon>
    </lineage>
</organism>
<evidence type="ECO:0000313" key="3">
    <source>
        <dbReference type="Proteomes" id="UP001346869"/>
    </source>
</evidence>
<accession>A0AAN7XJK3</accession>
<proteinExistence type="predicted"/>
<name>A0AAN7XJK3_ELEMC</name>
<comment type="caution">
    <text evidence="2">The sequence shown here is derived from an EMBL/GenBank/DDBJ whole genome shotgun (WGS) entry which is preliminary data.</text>
</comment>
<protein>
    <submittedName>
        <fullName evidence="2">Uncharacterized protein</fullName>
    </submittedName>
</protein>
<sequence length="83" mass="8845">MSPVQTSPGRCDWTALITQPGCVTGAGSQGRMCNSFPDYGGDLSPHAAAAAGPARRLINPLSDTPRPRSPLFTYHPKNYHHAL</sequence>
<dbReference type="Proteomes" id="UP001346869">
    <property type="component" value="Unassembled WGS sequence"/>
</dbReference>
<feature type="region of interest" description="Disordered" evidence="1">
    <location>
        <begin position="57"/>
        <end position="83"/>
    </location>
</feature>
<keyword evidence="3" id="KW-1185">Reference proteome</keyword>
<dbReference type="EMBL" id="JAUZQC010000013">
    <property type="protein sequence ID" value="KAK5861514.1"/>
    <property type="molecule type" value="Genomic_DNA"/>
</dbReference>
<reference evidence="2 3" key="2">
    <citation type="journal article" date="2023" name="Mol. Biol. Evol.">
        <title>Genomics of Secondarily Temperate Adaptation in the Only Non-Antarctic Icefish.</title>
        <authorList>
            <person name="Rivera-Colon A.G."/>
            <person name="Rayamajhi N."/>
            <person name="Minhas B.F."/>
            <person name="Madrigal G."/>
            <person name="Bilyk K.T."/>
            <person name="Yoon V."/>
            <person name="Hune M."/>
            <person name="Gregory S."/>
            <person name="Cheng C.H.C."/>
            <person name="Catchen J.M."/>
        </authorList>
    </citation>
    <scope>NUCLEOTIDE SEQUENCE [LARGE SCALE GENOMIC DNA]</scope>
    <source>
        <strain evidence="2">JMC-PN-2008</strain>
    </source>
</reference>
<reference evidence="2 3" key="1">
    <citation type="journal article" date="2023" name="Genes (Basel)">
        <title>Chromosome-Level Genome Assembly and Circadian Gene Repertoire of the Patagonia Blennie Eleginops maclovinus-The Closest Ancestral Proxy of Antarctic Cryonotothenioids.</title>
        <authorList>
            <person name="Cheng C.C."/>
            <person name="Rivera-Colon A.G."/>
            <person name="Minhas B.F."/>
            <person name="Wilson L."/>
            <person name="Rayamajhi N."/>
            <person name="Vargas-Chacoff L."/>
            <person name="Catchen J.M."/>
        </authorList>
    </citation>
    <scope>NUCLEOTIDE SEQUENCE [LARGE SCALE GENOMIC DNA]</scope>
    <source>
        <strain evidence="2">JMC-PN-2008</strain>
    </source>
</reference>
<evidence type="ECO:0000313" key="2">
    <source>
        <dbReference type="EMBL" id="KAK5861514.1"/>
    </source>
</evidence>
<gene>
    <name evidence="2" type="ORF">PBY51_022905</name>
</gene>
<evidence type="ECO:0000256" key="1">
    <source>
        <dbReference type="SAM" id="MobiDB-lite"/>
    </source>
</evidence>